<evidence type="ECO:0000313" key="3">
    <source>
        <dbReference type="RefSeq" id="XP_023167173.1"/>
    </source>
</evidence>
<dbReference type="OrthoDB" id="6340140at2759"/>
<reference evidence="3" key="1">
    <citation type="submission" date="2025-08" db="UniProtKB">
        <authorList>
            <consortium name="RefSeq"/>
        </authorList>
    </citation>
    <scope>IDENTIFICATION</scope>
    <source>
        <strain evidence="3">15085-1641.00</strain>
        <tissue evidence="3">Whole body</tissue>
    </source>
</reference>
<sequence>MTMYGCSIAHQLAIAIVLLSIASHLSPGQAQQSLAIDDQQPPAMQMFFNELLGSGPPDGKSNYYAQQLKYQQLKHQLHQQHQQQHLRLKQLPIAYFTNQWSSLRDLIMNADYDSLVPVSDSSERERAPQGSQLLARLHRLADNAVDGNDQLLKLSSGVKQHSSKRNAQYMRPCHFKICNMGR</sequence>
<dbReference type="Proteomes" id="UP000504633">
    <property type="component" value="Unplaced"/>
</dbReference>
<proteinExistence type="predicted"/>
<accession>A0A6J1LMH6</accession>
<dbReference type="AlphaFoldDB" id="A0A6J1LMH6"/>
<name>A0A6J1LMH6_DROHY</name>
<gene>
    <name evidence="3" type="primary">LOC111596949</name>
</gene>
<evidence type="ECO:0000313" key="2">
    <source>
        <dbReference type="Proteomes" id="UP000504633"/>
    </source>
</evidence>
<evidence type="ECO:0000256" key="1">
    <source>
        <dbReference type="SAM" id="SignalP"/>
    </source>
</evidence>
<dbReference type="OMA" id="KQHNIKK"/>
<organism evidence="2 3">
    <name type="scientific">Drosophila hydei</name>
    <name type="common">Fruit fly</name>
    <dbReference type="NCBI Taxonomy" id="7224"/>
    <lineage>
        <taxon>Eukaryota</taxon>
        <taxon>Metazoa</taxon>
        <taxon>Ecdysozoa</taxon>
        <taxon>Arthropoda</taxon>
        <taxon>Hexapoda</taxon>
        <taxon>Insecta</taxon>
        <taxon>Pterygota</taxon>
        <taxon>Neoptera</taxon>
        <taxon>Endopterygota</taxon>
        <taxon>Diptera</taxon>
        <taxon>Brachycera</taxon>
        <taxon>Muscomorpha</taxon>
        <taxon>Ephydroidea</taxon>
        <taxon>Drosophilidae</taxon>
        <taxon>Drosophila</taxon>
    </lineage>
</organism>
<protein>
    <submittedName>
        <fullName evidence="3">Uncharacterized protein LOC111596949</fullName>
    </submittedName>
</protein>
<dbReference type="KEGG" id="dhe:111596949"/>
<dbReference type="GeneID" id="111596949"/>
<feature type="signal peptide" evidence="1">
    <location>
        <begin position="1"/>
        <end position="30"/>
    </location>
</feature>
<dbReference type="RefSeq" id="XP_023167173.1">
    <property type="nucleotide sequence ID" value="XM_023311405.2"/>
</dbReference>
<keyword evidence="2" id="KW-1185">Reference proteome</keyword>
<keyword evidence="1" id="KW-0732">Signal</keyword>
<feature type="chain" id="PRO_5026685949" evidence="1">
    <location>
        <begin position="31"/>
        <end position="182"/>
    </location>
</feature>